<name>A0A1H9WWL4_9RHOB</name>
<sequence>MGLHPLKAREGSIQPIRLVHPPGRAPFLGYHGTHPVAQGSAPMRPTKLFLAMSALWGLLLVWLLFVPGGLDVGAQGVSSVSSQ</sequence>
<protein>
    <submittedName>
        <fullName evidence="2">Uncharacterized protein</fullName>
    </submittedName>
</protein>
<reference evidence="2 3" key="1">
    <citation type="submission" date="2016-10" db="EMBL/GenBank/DDBJ databases">
        <authorList>
            <person name="de Groot N.N."/>
        </authorList>
    </citation>
    <scope>NUCLEOTIDE SEQUENCE [LARGE SCALE GENOMIC DNA]</scope>
    <source>
        <strain evidence="2 3">DSM 23042</strain>
    </source>
</reference>
<keyword evidence="1" id="KW-1133">Transmembrane helix</keyword>
<accession>A0A1H9WWL4</accession>
<evidence type="ECO:0000313" key="2">
    <source>
        <dbReference type="EMBL" id="SES37803.1"/>
    </source>
</evidence>
<evidence type="ECO:0000313" key="3">
    <source>
        <dbReference type="Proteomes" id="UP000198885"/>
    </source>
</evidence>
<dbReference type="AlphaFoldDB" id="A0A1H9WWL4"/>
<proteinExistence type="predicted"/>
<evidence type="ECO:0000256" key="1">
    <source>
        <dbReference type="SAM" id="Phobius"/>
    </source>
</evidence>
<keyword evidence="1" id="KW-0812">Transmembrane</keyword>
<keyword evidence="1" id="KW-0472">Membrane</keyword>
<dbReference type="EMBL" id="FOGU01000013">
    <property type="protein sequence ID" value="SES37803.1"/>
    <property type="molecule type" value="Genomic_DNA"/>
</dbReference>
<dbReference type="Proteomes" id="UP000198885">
    <property type="component" value="Unassembled WGS sequence"/>
</dbReference>
<organism evidence="2 3">
    <name type="scientific">Tranquillimonas rosea</name>
    <dbReference type="NCBI Taxonomy" id="641238"/>
    <lineage>
        <taxon>Bacteria</taxon>
        <taxon>Pseudomonadati</taxon>
        <taxon>Pseudomonadota</taxon>
        <taxon>Alphaproteobacteria</taxon>
        <taxon>Rhodobacterales</taxon>
        <taxon>Roseobacteraceae</taxon>
        <taxon>Tranquillimonas</taxon>
    </lineage>
</organism>
<feature type="transmembrane region" description="Helical" evidence="1">
    <location>
        <begin position="48"/>
        <end position="65"/>
    </location>
</feature>
<gene>
    <name evidence="2" type="ORF">SAMN04490244_11388</name>
</gene>
<keyword evidence="3" id="KW-1185">Reference proteome</keyword>